<accession>A0A371WYB6</accession>
<feature type="chain" id="PRO_5016943545" evidence="5">
    <location>
        <begin position="24"/>
        <end position="350"/>
    </location>
</feature>
<evidence type="ECO:0000256" key="4">
    <source>
        <dbReference type="ARBA" id="ARBA00022764"/>
    </source>
</evidence>
<dbReference type="GO" id="GO:0019808">
    <property type="term" value="F:polyamine binding"/>
    <property type="evidence" value="ECO:0007669"/>
    <property type="project" value="InterPro"/>
</dbReference>
<dbReference type="GO" id="GO:0015846">
    <property type="term" value="P:polyamine transport"/>
    <property type="evidence" value="ECO:0007669"/>
    <property type="project" value="InterPro"/>
</dbReference>
<evidence type="ECO:0000256" key="1">
    <source>
        <dbReference type="ARBA" id="ARBA00004418"/>
    </source>
</evidence>
<proteinExistence type="predicted"/>
<dbReference type="EMBL" id="QURL01000010">
    <property type="protein sequence ID" value="RFC61971.1"/>
    <property type="molecule type" value="Genomic_DNA"/>
</dbReference>
<name>A0A371WYB6_9HYPH</name>
<dbReference type="GO" id="GO:0042597">
    <property type="term" value="C:periplasmic space"/>
    <property type="evidence" value="ECO:0007669"/>
    <property type="project" value="UniProtKB-SubCell"/>
</dbReference>
<evidence type="ECO:0000313" key="7">
    <source>
        <dbReference type="Proteomes" id="UP000264310"/>
    </source>
</evidence>
<dbReference type="InterPro" id="IPR006059">
    <property type="entry name" value="SBP"/>
</dbReference>
<comment type="subcellular location">
    <subcellularLocation>
        <location evidence="1">Periplasm</location>
    </subcellularLocation>
</comment>
<dbReference type="CDD" id="cd13588">
    <property type="entry name" value="PBP2_polyamine_1"/>
    <property type="match status" value="1"/>
</dbReference>
<comment type="caution">
    <text evidence="6">The sequence shown here is derived from an EMBL/GenBank/DDBJ whole genome shotgun (WGS) entry which is preliminary data.</text>
</comment>
<reference evidence="6 7" key="1">
    <citation type="submission" date="2018-08" db="EMBL/GenBank/DDBJ databases">
        <title>Fulvimarina sp. 85, whole genome shotgun sequence.</title>
        <authorList>
            <person name="Tuo L."/>
        </authorList>
    </citation>
    <scope>NUCLEOTIDE SEQUENCE [LARGE SCALE GENOMIC DNA]</scope>
    <source>
        <strain evidence="6 7">85</strain>
    </source>
</reference>
<evidence type="ECO:0000256" key="5">
    <source>
        <dbReference type="SAM" id="SignalP"/>
    </source>
</evidence>
<dbReference type="Gene3D" id="3.40.190.10">
    <property type="entry name" value="Periplasmic binding protein-like II"/>
    <property type="match status" value="2"/>
</dbReference>
<keyword evidence="7" id="KW-1185">Reference proteome</keyword>
<gene>
    <name evidence="6" type="ORF">DYI37_18115</name>
</gene>
<dbReference type="Pfam" id="PF13416">
    <property type="entry name" value="SBP_bac_8"/>
    <property type="match status" value="1"/>
</dbReference>
<evidence type="ECO:0000313" key="6">
    <source>
        <dbReference type="EMBL" id="RFC61971.1"/>
    </source>
</evidence>
<evidence type="ECO:0000256" key="2">
    <source>
        <dbReference type="ARBA" id="ARBA00022448"/>
    </source>
</evidence>
<keyword evidence="3 5" id="KW-0732">Signal</keyword>
<dbReference type="OrthoDB" id="6776301at2"/>
<keyword evidence="2" id="KW-0813">Transport</keyword>
<protein>
    <submittedName>
        <fullName evidence="6">Extracellular solute-binding protein</fullName>
    </submittedName>
</protein>
<dbReference type="PANTHER" id="PTHR30222:SF2">
    <property type="entry name" value="ABC TRANSPORTER SUBSTRATE-BINDING PROTEIN"/>
    <property type="match status" value="1"/>
</dbReference>
<organism evidence="6 7">
    <name type="scientific">Fulvimarina endophytica</name>
    <dbReference type="NCBI Taxonomy" id="2293836"/>
    <lineage>
        <taxon>Bacteria</taxon>
        <taxon>Pseudomonadati</taxon>
        <taxon>Pseudomonadota</taxon>
        <taxon>Alphaproteobacteria</taxon>
        <taxon>Hyphomicrobiales</taxon>
        <taxon>Aurantimonadaceae</taxon>
        <taxon>Fulvimarina</taxon>
    </lineage>
</organism>
<dbReference type="PANTHER" id="PTHR30222">
    <property type="entry name" value="SPERMIDINE/PUTRESCINE-BINDING PERIPLASMIC PROTEIN"/>
    <property type="match status" value="1"/>
</dbReference>
<evidence type="ECO:0000256" key="3">
    <source>
        <dbReference type="ARBA" id="ARBA00022729"/>
    </source>
</evidence>
<sequence>MTKTMKPMLLCAGALLLATGAHAGEVHVLNWKGYGADEPFATKAFEEMTGDTVVNDFFNSEQEMLTKLRTNPGLYDVVMINAAFMRQALEENLVQPIDTAKISNYGDLDPDQAASAMLNEDGKTYGVPWTWGLTTIAINDKAFDTAPTSIREMWKPEHEGRVTIRDDAVEAIQLGALATGQNINDIKDMSAVETSLTELLPNVRTFWSAENDWNQMVASNQIDLGTYWSGSAGRAKAQFNLPVSLAVPEEGAVGWLDSFAIPVGSDNVEGAEKFINYMISPEFYVEWDQTVGAPVSASRRAVAALPEDAFNRRVMGSPEIAERVQFQQPITDEQRESYLKTWQKLKVGAN</sequence>
<dbReference type="InterPro" id="IPR001188">
    <property type="entry name" value="Sperm_putr-bd"/>
</dbReference>
<dbReference type="PRINTS" id="PR00909">
    <property type="entry name" value="SPERMDNBNDNG"/>
</dbReference>
<feature type="signal peptide" evidence="5">
    <location>
        <begin position="1"/>
        <end position="23"/>
    </location>
</feature>
<dbReference type="SUPFAM" id="SSF53850">
    <property type="entry name" value="Periplasmic binding protein-like II"/>
    <property type="match status" value="1"/>
</dbReference>
<dbReference type="Proteomes" id="UP000264310">
    <property type="component" value="Unassembled WGS sequence"/>
</dbReference>
<dbReference type="AlphaFoldDB" id="A0A371WYB6"/>
<keyword evidence="4" id="KW-0574">Periplasm</keyword>
<dbReference type="RefSeq" id="WP_116684695.1">
    <property type="nucleotide sequence ID" value="NZ_QURL01000010.1"/>
</dbReference>